<dbReference type="InterPro" id="IPR038791">
    <property type="entry name" value="Cfap97/Hemingway"/>
</dbReference>
<accession>A0A8S4A1Z4</accession>
<feature type="compositionally biased region" description="Polar residues" evidence="2">
    <location>
        <begin position="534"/>
        <end position="547"/>
    </location>
</feature>
<gene>
    <name evidence="3" type="ORF">CUNI_LOCUS19890</name>
</gene>
<feature type="compositionally biased region" description="Basic and acidic residues" evidence="2">
    <location>
        <begin position="244"/>
        <end position="265"/>
    </location>
</feature>
<dbReference type="OrthoDB" id="515313at2759"/>
<feature type="compositionally biased region" description="Basic and acidic residues" evidence="2">
    <location>
        <begin position="212"/>
        <end position="233"/>
    </location>
</feature>
<feature type="compositionally biased region" description="Basic and acidic residues" evidence="2">
    <location>
        <begin position="549"/>
        <end position="561"/>
    </location>
</feature>
<evidence type="ECO:0008006" key="5">
    <source>
        <dbReference type="Google" id="ProtNLM"/>
    </source>
</evidence>
<dbReference type="PANTHER" id="PTHR23035">
    <property type="entry name" value="CILIA- AND FLAGELLA-ASSOCIATED PROTEIN 97-RELATED"/>
    <property type="match status" value="1"/>
</dbReference>
<feature type="compositionally biased region" description="Low complexity" evidence="2">
    <location>
        <begin position="517"/>
        <end position="527"/>
    </location>
</feature>
<dbReference type="PANTHER" id="PTHR23035:SF1">
    <property type="entry name" value="CILIA- AND FLAGELLA-ASSOCIATED PROTEIN 97"/>
    <property type="match status" value="1"/>
</dbReference>
<feature type="region of interest" description="Disordered" evidence="2">
    <location>
        <begin position="493"/>
        <end position="561"/>
    </location>
</feature>
<protein>
    <recommendedName>
        <fullName evidence="5">Cilia- and flagella-associated protein 97</fullName>
    </recommendedName>
</protein>
<dbReference type="GO" id="GO:0007283">
    <property type="term" value="P:spermatogenesis"/>
    <property type="evidence" value="ECO:0007669"/>
    <property type="project" value="TreeGrafter"/>
</dbReference>
<reference evidence="3" key="1">
    <citation type="submission" date="2021-04" db="EMBL/GenBank/DDBJ databases">
        <authorList>
            <consortium name="Molecular Ecology Group"/>
        </authorList>
    </citation>
    <scope>NUCLEOTIDE SEQUENCE</scope>
</reference>
<name>A0A8S4A1Z4_9EUPU</name>
<feature type="compositionally biased region" description="Basic and acidic residues" evidence="2">
    <location>
        <begin position="294"/>
        <end position="304"/>
    </location>
</feature>
<feature type="region of interest" description="Disordered" evidence="2">
    <location>
        <begin position="13"/>
        <end position="304"/>
    </location>
</feature>
<evidence type="ECO:0000313" key="4">
    <source>
        <dbReference type="Proteomes" id="UP000678393"/>
    </source>
</evidence>
<dbReference type="Proteomes" id="UP000678393">
    <property type="component" value="Unassembled WGS sequence"/>
</dbReference>
<dbReference type="EMBL" id="CAJHNH020007057">
    <property type="protein sequence ID" value="CAG5134332.1"/>
    <property type="molecule type" value="Genomic_DNA"/>
</dbReference>
<feature type="compositionally biased region" description="Low complexity" evidence="2">
    <location>
        <begin position="108"/>
        <end position="125"/>
    </location>
</feature>
<evidence type="ECO:0000256" key="1">
    <source>
        <dbReference type="ARBA" id="ARBA00008315"/>
    </source>
</evidence>
<keyword evidence="4" id="KW-1185">Reference proteome</keyword>
<sequence length="561" mass="62999">MMDLDVEKSIDFDFFDESPQGEQEHVTQQVSALKPPLHPHSTKQLPKPDSAVNDNKHCDSSKGEGSSTESDSSRDNSPDRSSGSDSEDVIESSNTHKKNAVESRNSRSRSSSASSVGSSVSSNSSTDIEQTNRRDSSWSKSESSDVRNGKRSQSGSDDREKRPINPLAKPVKQQATFNKGRHRENAEDSLNMFSDSDSSRLKLSATYPKGNRFAEETSGNKDTKQAWDKVKGTKEKKKMSIFTEHSKTVRTDRPKTAVRRNDKQSNRNQRSRSRSDDDSNSDSDITDVSSIETPRNEIEDSRYKQKIEEGARMTSAGDGHPFKLQFKPVSHGHEKDSAVNYDYDPDKITGFDLKILMKAVGELEKQNRVQTNSRRVMFAPANLKSSEKSNYTFDRNQTRDIERENHRLLKEIIRQVSAGEQKRQFHRQSGTYRLTPSAVNRERDIQRIERENLAFLKRLQEVRPTKSICRDQQLRAYETTVFHGVPVAALHHISNGKRSRNDAVDSASTLGGGRAESATSISSIGSSVRCMGSGRSSRPTSAKSGFSSKRIDSRPAWTDRW</sequence>
<dbReference type="AlphaFoldDB" id="A0A8S4A1Z4"/>
<dbReference type="InterPro" id="IPR029488">
    <property type="entry name" value="Hmw/CFAP97"/>
</dbReference>
<evidence type="ECO:0000313" key="3">
    <source>
        <dbReference type="EMBL" id="CAG5134332.1"/>
    </source>
</evidence>
<proteinExistence type="inferred from homology"/>
<feature type="compositionally biased region" description="Basic and acidic residues" evidence="2">
    <location>
        <begin position="130"/>
        <end position="148"/>
    </location>
</feature>
<comment type="caution">
    <text evidence="3">The sequence shown here is derived from an EMBL/GenBank/DDBJ whole genome shotgun (WGS) entry which is preliminary data.</text>
</comment>
<comment type="similarity">
    <text evidence="1">Belongs to the CFAP97 family.</text>
</comment>
<dbReference type="Pfam" id="PF13879">
    <property type="entry name" value="Hmw_CFAP97"/>
    <property type="match status" value="1"/>
</dbReference>
<organism evidence="3 4">
    <name type="scientific">Candidula unifasciata</name>
    <dbReference type="NCBI Taxonomy" id="100452"/>
    <lineage>
        <taxon>Eukaryota</taxon>
        <taxon>Metazoa</taxon>
        <taxon>Spiralia</taxon>
        <taxon>Lophotrochozoa</taxon>
        <taxon>Mollusca</taxon>
        <taxon>Gastropoda</taxon>
        <taxon>Heterobranchia</taxon>
        <taxon>Euthyneura</taxon>
        <taxon>Panpulmonata</taxon>
        <taxon>Eupulmonata</taxon>
        <taxon>Stylommatophora</taxon>
        <taxon>Helicina</taxon>
        <taxon>Helicoidea</taxon>
        <taxon>Geomitridae</taxon>
        <taxon>Candidula</taxon>
    </lineage>
</organism>
<evidence type="ECO:0000256" key="2">
    <source>
        <dbReference type="SAM" id="MobiDB-lite"/>
    </source>
</evidence>